<comment type="caution">
    <text evidence="1">The sequence shown here is derived from an EMBL/GenBank/DDBJ whole genome shotgun (WGS) entry which is preliminary data.</text>
</comment>
<dbReference type="Proteomes" id="UP000231246">
    <property type="component" value="Unassembled WGS sequence"/>
</dbReference>
<organism evidence="1 2">
    <name type="scientific">Candidatus Roizmanbacteria bacterium CG22_combo_CG10-13_8_21_14_all_38_20</name>
    <dbReference type="NCBI Taxonomy" id="1974862"/>
    <lineage>
        <taxon>Bacteria</taxon>
        <taxon>Candidatus Roizmaniibacteriota</taxon>
    </lineage>
</organism>
<evidence type="ECO:0000313" key="1">
    <source>
        <dbReference type="EMBL" id="PIP61211.1"/>
    </source>
</evidence>
<sequence>MAGKNYKYSNITVSGRIATGTSTLAKNLERALGWKRINVGDLQREFDRKRGKSEHFSGSDTRADQWEKDIEAMTKEKLTNEDKLIYEAWLSGFVAKDIKGVLRVLLTCDDALRIDRLVNRDNMSVDEAKKQIESREKGNIKKWQALYGKYDFWDPKYYNLVLDTYTTGPNETMGIVLDKLGFDGNSH</sequence>
<accession>A0A2H0BUB0</accession>
<dbReference type="AlphaFoldDB" id="A0A2H0BUB0"/>
<name>A0A2H0BUB0_9BACT</name>
<reference evidence="1 2" key="1">
    <citation type="submission" date="2017-09" db="EMBL/GenBank/DDBJ databases">
        <title>Depth-based differentiation of microbial function through sediment-hosted aquifers and enrichment of novel symbionts in the deep terrestrial subsurface.</title>
        <authorList>
            <person name="Probst A.J."/>
            <person name="Ladd B."/>
            <person name="Jarett J.K."/>
            <person name="Geller-Mcgrath D.E."/>
            <person name="Sieber C.M."/>
            <person name="Emerson J.B."/>
            <person name="Anantharaman K."/>
            <person name="Thomas B.C."/>
            <person name="Malmstrom R."/>
            <person name="Stieglmeier M."/>
            <person name="Klingl A."/>
            <person name="Woyke T."/>
            <person name="Ryan C.M."/>
            <person name="Banfield J.F."/>
        </authorList>
    </citation>
    <scope>NUCLEOTIDE SEQUENCE [LARGE SCALE GENOMIC DNA]</scope>
    <source>
        <strain evidence="1">CG22_combo_CG10-13_8_21_14_all_38_20</strain>
    </source>
</reference>
<proteinExistence type="predicted"/>
<dbReference type="Pfam" id="PF13189">
    <property type="entry name" value="Cytidylate_kin2"/>
    <property type="match status" value="1"/>
</dbReference>
<dbReference type="EMBL" id="PCTA01000033">
    <property type="protein sequence ID" value="PIP61211.1"/>
    <property type="molecule type" value="Genomic_DNA"/>
</dbReference>
<protein>
    <recommendedName>
        <fullName evidence="3">Cytidylate kinase</fullName>
    </recommendedName>
</protein>
<dbReference type="Gene3D" id="3.40.50.300">
    <property type="entry name" value="P-loop containing nucleotide triphosphate hydrolases"/>
    <property type="match status" value="1"/>
</dbReference>
<evidence type="ECO:0000313" key="2">
    <source>
        <dbReference type="Proteomes" id="UP000231246"/>
    </source>
</evidence>
<gene>
    <name evidence="1" type="ORF">COW99_05490</name>
</gene>
<dbReference type="SUPFAM" id="SSF52540">
    <property type="entry name" value="P-loop containing nucleoside triphosphate hydrolases"/>
    <property type="match status" value="1"/>
</dbReference>
<evidence type="ECO:0008006" key="3">
    <source>
        <dbReference type="Google" id="ProtNLM"/>
    </source>
</evidence>
<dbReference type="InterPro" id="IPR027417">
    <property type="entry name" value="P-loop_NTPase"/>
</dbReference>